<dbReference type="EMBL" id="DXAQ01000062">
    <property type="protein sequence ID" value="HIZ89079.1"/>
    <property type="molecule type" value="Genomic_DNA"/>
</dbReference>
<protein>
    <submittedName>
        <fullName evidence="2">Class II aldolase/adducin family protein</fullName>
    </submittedName>
</protein>
<gene>
    <name evidence="2" type="ORF">H9804_03975</name>
</gene>
<dbReference type="SMART" id="SM01007">
    <property type="entry name" value="Aldolase_II"/>
    <property type="match status" value="1"/>
</dbReference>
<dbReference type="InterPro" id="IPR036409">
    <property type="entry name" value="Aldolase_II/adducin_N_sf"/>
</dbReference>
<evidence type="ECO:0000313" key="2">
    <source>
        <dbReference type="EMBL" id="HIZ89079.1"/>
    </source>
</evidence>
<dbReference type="AlphaFoldDB" id="A0A9D2GTX2"/>
<accession>A0A9D2GTX2</accession>
<dbReference type="Proteomes" id="UP000824176">
    <property type="component" value="Unassembled WGS sequence"/>
</dbReference>
<dbReference type="Gene3D" id="3.40.225.10">
    <property type="entry name" value="Class II aldolase/adducin N-terminal domain"/>
    <property type="match status" value="1"/>
</dbReference>
<dbReference type="Pfam" id="PF00596">
    <property type="entry name" value="Aldolase_II"/>
    <property type="match status" value="1"/>
</dbReference>
<reference evidence="2" key="2">
    <citation type="submission" date="2021-04" db="EMBL/GenBank/DDBJ databases">
        <authorList>
            <person name="Gilroy R."/>
        </authorList>
    </citation>
    <scope>NUCLEOTIDE SEQUENCE</scope>
    <source>
        <strain evidence="2">ChiW4-1371</strain>
    </source>
</reference>
<feature type="domain" description="Class II aldolase/adducin N-terminal" evidence="1">
    <location>
        <begin position="9"/>
        <end position="198"/>
    </location>
</feature>
<sequence length="282" mass="32054">MMQNIKLDSLIEISNHIGNNPAYIQGGGGNTSYKNSEILYVKASGTLLKNMSINSGIAEIELNSLNQYLENPDSDENIFASKVKSYCINNQKPSIETGLHAVIPYNYVIHSHSVYANVVTCAVEADEILYDLFKNEYVFVPYATPGVELIKAYLNVYKTNQECKVIFLQNHGVVSFSNDPLTALKEHYLYSEKIKEKFKLNDFNETTFKELDIKDFLFPDQIVYSINNTDKTSDAYKETIKAYIYIHDNINKIGLHPNYLSEKNIASVLGMDSEKYRASMMK</sequence>
<reference evidence="2" key="1">
    <citation type="journal article" date="2021" name="PeerJ">
        <title>Extensive microbial diversity within the chicken gut microbiome revealed by metagenomics and culture.</title>
        <authorList>
            <person name="Gilroy R."/>
            <person name="Ravi A."/>
            <person name="Getino M."/>
            <person name="Pursley I."/>
            <person name="Horton D.L."/>
            <person name="Alikhan N.F."/>
            <person name="Baker D."/>
            <person name="Gharbi K."/>
            <person name="Hall N."/>
            <person name="Watson M."/>
            <person name="Adriaenssens E.M."/>
            <person name="Foster-Nyarko E."/>
            <person name="Jarju S."/>
            <person name="Secka A."/>
            <person name="Antonio M."/>
            <person name="Oren A."/>
            <person name="Chaudhuri R.R."/>
            <person name="La Ragione R."/>
            <person name="Hildebrand F."/>
            <person name="Pallen M.J."/>
        </authorList>
    </citation>
    <scope>NUCLEOTIDE SEQUENCE</scope>
    <source>
        <strain evidence="2">ChiW4-1371</strain>
    </source>
</reference>
<evidence type="ECO:0000313" key="3">
    <source>
        <dbReference type="Proteomes" id="UP000824176"/>
    </source>
</evidence>
<dbReference type="InterPro" id="IPR001303">
    <property type="entry name" value="Aldolase_II/adducin_N"/>
</dbReference>
<comment type="caution">
    <text evidence="2">The sequence shown here is derived from an EMBL/GenBank/DDBJ whole genome shotgun (WGS) entry which is preliminary data.</text>
</comment>
<proteinExistence type="predicted"/>
<organism evidence="2 3">
    <name type="scientific">Candidatus Mucispirillum faecigallinarum</name>
    <dbReference type="NCBI Taxonomy" id="2838699"/>
    <lineage>
        <taxon>Bacteria</taxon>
        <taxon>Pseudomonadati</taxon>
        <taxon>Deferribacterota</taxon>
        <taxon>Deferribacteres</taxon>
        <taxon>Deferribacterales</taxon>
        <taxon>Mucispirillaceae</taxon>
        <taxon>Mucispirillum</taxon>
    </lineage>
</organism>
<name>A0A9D2GTX2_9BACT</name>
<evidence type="ECO:0000259" key="1">
    <source>
        <dbReference type="SMART" id="SM01007"/>
    </source>
</evidence>
<dbReference type="SUPFAM" id="SSF53639">
    <property type="entry name" value="AraD/HMP-PK domain-like"/>
    <property type="match status" value="1"/>
</dbReference>